<keyword evidence="2" id="KW-0349">Heme</keyword>
<keyword evidence="4" id="KW-0408">Iron</keyword>
<name>A0ABU0LDN9_XANAG</name>
<evidence type="ECO:0000256" key="1">
    <source>
        <dbReference type="ARBA" id="ARBA00022448"/>
    </source>
</evidence>
<reference evidence="6 7" key="1">
    <citation type="submission" date="2023-07" db="EMBL/GenBank/DDBJ databases">
        <title>Genomic Encyclopedia of Type Strains, Phase IV (KMG-IV): sequencing the most valuable type-strain genomes for metagenomic binning, comparative biology and taxonomic classification.</title>
        <authorList>
            <person name="Goeker M."/>
        </authorList>
    </citation>
    <scope>NUCLEOTIDE SEQUENCE [LARGE SCALE GENOMIC DNA]</scope>
    <source>
        <strain evidence="6 7">DSM 3770</strain>
    </source>
</reference>
<evidence type="ECO:0000256" key="3">
    <source>
        <dbReference type="ARBA" id="ARBA00022723"/>
    </source>
</evidence>
<dbReference type="PANTHER" id="PTHR47366">
    <property type="entry name" value="TWO-ON-TWO HEMOGLOBIN-3"/>
    <property type="match status" value="1"/>
</dbReference>
<keyword evidence="7" id="KW-1185">Reference proteome</keyword>
<proteinExistence type="inferred from homology"/>
<dbReference type="InterPro" id="IPR001486">
    <property type="entry name" value="Hemoglobin_trunc"/>
</dbReference>
<dbReference type="RefSeq" id="WP_237344432.1">
    <property type="nucleotide sequence ID" value="NZ_JABWGX010000004.1"/>
</dbReference>
<evidence type="ECO:0000256" key="5">
    <source>
        <dbReference type="ARBA" id="ARBA00034496"/>
    </source>
</evidence>
<dbReference type="Pfam" id="PF01152">
    <property type="entry name" value="Bac_globin"/>
    <property type="match status" value="1"/>
</dbReference>
<dbReference type="Proteomes" id="UP001241747">
    <property type="component" value="Unassembled WGS sequence"/>
</dbReference>
<dbReference type="CDD" id="cd14773">
    <property type="entry name" value="TrHb2_PhHbO-like_O"/>
    <property type="match status" value="1"/>
</dbReference>
<comment type="similarity">
    <text evidence="5">Belongs to the truncated hemoglobin family. Group II subfamily.</text>
</comment>
<organism evidence="6 7">
    <name type="scientific">Xanthobacter agilis</name>
    <dbReference type="NCBI Taxonomy" id="47492"/>
    <lineage>
        <taxon>Bacteria</taxon>
        <taxon>Pseudomonadati</taxon>
        <taxon>Pseudomonadota</taxon>
        <taxon>Alphaproteobacteria</taxon>
        <taxon>Hyphomicrobiales</taxon>
        <taxon>Xanthobacteraceae</taxon>
        <taxon>Xanthobacter</taxon>
    </lineage>
</organism>
<dbReference type="InterPro" id="IPR009050">
    <property type="entry name" value="Globin-like_sf"/>
</dbReference>
<keyword evidence="3" id="KW-0479">Metal-binding</keyword>
<sequence>MSDGVETQTVYDRIGGAVAIDRLVEEFYARMDRLPEAQDIRRLHAPDLGPLKADLKRYLSEWTGGPKLYSPEKGHPRMRQRHMHIPIGNAERDAWLLCMRGALDTTVADAVARDEVFGAMAKLADWMRNMAGNPHDTAGHAARP</sequence>
<gene>
    <name evidence="6" type="ORF">QOZ94_002051</name>
</gene>
<dbReference type="Gene3D" id="1.10.490.10">
    <property type="entry name" value="Globins"/>
    <property type="match status" value="1"/>
</dbReference>
<evidence type="ECO:0000256" key="4">
    <source>
        <dbReference type="ARBA" id="ARBA00023004"/>
    </source>
</evidence>
<evidence type="ECO:0000313" key="6">
    <source>
        <dbReference type="EMBL" id="MDQ0505255.1"/>
    </source>
</evidence>
<protein>
    <submittedName>
        <fullName evidence="6">Hemoglobin</fullName>
    </submittedName>
</protein>
<dbReference type="PANTHER" id="PTHR47366:SF1">
    <property type="entry name" value="TWO-ON-TWO HEMOGLOBIN-3"/>
    <property type="match status" value="1"/>
</dbReference>
<dbReference type="EMBL" id="JAUSVY010000004">
    <property type="protein sequence ID" value="MDQ0505255.1"/>
    <property type="molecule type" value="Genomic_DNA"/>
</dbReference>
<dbReference type="SUPFAM" id="SSF46458">
    <property type="entry name" value="Globin-like"/>
    <property type="match status" value="1"/>
</dbReference>
<dbReference type="InterPro" id="IPR044203">
    <property type="entry name" value="GlbO/GLB3-like"/>
</dbReference>
<evidence type="ECO:0000256" key="2">
    <source>
        <dbReference type="ARBA" id="ARBA00022617"/>
    </source>
</evidence>
<evidence type="ECO:0000313" key="7">
    <source>
        <dbReference type="Proteomes" id="UP001241747"/>
    </source>
</evidence>
<accession>A0ABU0LDN9</accession>
<keyword evidence="1" id="KW-0813">Transport</keyword>
<dbReference type="InterPro" id="IPR012292">
    <property type="entry name" value="Globin/Proto"/>
</dbReference>
<comment type="caution">
    <text evidence="6">The sequence shown here is derived from an EMBL/GenBank/DDBJ whole genome shotgun (WGS) entry which is preliminary data.</text>
</comment>